<reference evidence="1" key="1">
    <citation type="submission" date="2016-08" db="EMBL/GenBank/DDBJ databases">
        <title>Complete Genome Seqeunce of Paenibacillus sp. BIHB 4019 from tea rhizoplane.</title>
        <authorList>
            <person name="Thakur R."/>
            <person name="Swarnkar M.K."/>
            <person name="Gulati A."/>
        </authorList>
    </citation>
    <scope>NUCLEOTIDE SEQUENCE [LARGE SCALE GENOMIC DNA]</scope>
    <source>
        <strain evidence="1">BIHB4019</strain>
    </source>
</reference>
<evidence type="ECO:0000313" key="1">
    <source>
        <dbReference type="EMBL" id="ANY70426.1"/>
    </source>
</evidence>
<protein>
    <submittedName>
        <fullName evidence="1">Uncharacterized protein</fullName>
    </submittedName>
</protein>
<sequence>MSKTINKSVQFNLNDPDHVLMLDHAGKRASFSEYVRRLIDRDRLNIHQPVMQAAPAVVLEEDKTDKQVISNSVGGFI</sequence>
<dbReference type="AlphaFoldDB" id="A0A1B2DRU0"/>
<dbReference type="RefSeq" id="WP_099521338.1">
    <property type="nucleotide sequence ID" value="NZ_CP016808.1"/>
</dbReference>
<proteinExistence type="predicted"/>
<dbReference type="EMBL" id="CP016808">
    <property type="protein sequence ID" value="ANY70426.1"/>
    <property type="molecule type" value="Genomic_DNA"/>
</dbReference>
<gene>
    <name evidence="1" type="ORF">BBD42_30965</name>
</gene>
<name>A0A1B2DRU0_9BACL</name>
<organism evidence="1">
    <name type="scientific">Paenibacillus sp. BIHB 4019</name>
    <dbReference type="NCBI Taxonomy" id="1870819"/>
    <lineage>
        <taxon>Bacteria</taxon>
        <taxon>Bacillati</taxon>
        <taxon>Bacillota</taxon>
        <taxon>Bacilli</taxon>
        <taxon>Bacillales</taxon>
        <taxon>Paenibacillaceae</taxon>
        <taxon>Paenibacillus</taxon>
    </lineage>
</organism>
<accession>A0A1B2DRU0</accession>